<dbReference type="Proteomes" id="UP000633205">
    <property type="component" value="Unassembled WGS sequence"/>
</dbReference>
<feature type="domain" description="HNH nuclease" evidence="2">
    <location>
        <begin position="384"/>
        <end position="437"/>
    </location>
</feature>
<evidence type="ECO:0000259" key="2">
    <source>
        <dbReference type="SMART" id="SM00507"/>
    </source>
</evidence>
<dbReference type="Pfam" id="PF02720">
    <property type="entry name" value="DUF222"/>
    <property type="match status" value="1"/>
</dbReference>
<gene>
    <name evidence="3" type="ORF">GCM10010915_03030</name>
</gene>
<proteinExistence type="predicted"/>
<reference evidence="3" key="1">
    <citation type="journal article" date="2014" name="Int. J. Syst. Evol. Microbiol.">
        <title>Complete genome sequence of Corynebacterium casei LMG S-19264T (=DSM 44701T), isolated from a smear-ripened cheese.</title>
        <authorList>
            <consortium name="US DOE Joint Genome Institute (JGI-PGF)"/>
            <person name="Walter F."/>
            <person name="Albersmeier A."/>
            <person name="Kalinowski J."/>
            <person name="Ruckert C."/>
        </authorList>
    </citation>
    <scope>NUCLEOTIDE SEQUENCE</scope>
    <source>
        <strain evidence="3">CGMCC 1.15152</strain>
    </source>
</reference>
<protein>
    <recommendedName>
        <fullName evidence="2">HNH nuclease domain-containing protein</fullName>
    </recommendedName>
</protein>
<sequence>MTTILEAPAEAPAILPPRRHVGAAVALVAGLIERVEQLPDAALADASRTVEELGRFVDALRVRIAGEVDERSSSSLPPEERLSQKYACPNAAGLLALTTKASRREIQERIRLDRRTRAGTTLTGEPLPAAFPSVAAAFHDGALGVDAALTITDALAKVTDRGVADPADVDAAEASVVALATGDVSAEETPAETHDDVRAVTSLWATALDQDGVDPDAAYAERRRGVTLGRERDGLVPLSGRLMPETAGLLQRLFDAHLASPTRSVSFAPSPEDADHDEPWSDTEHVLDPRTVPQRKHDALMGMLSAEAASRVAPTIGGAAPTLVVTATVNDLDGGVCRADGVDIPMPARVAHRIACTGAVQKVVFDRGGKILQLGVPERLFSAHQRRAIAARDGGCIIPGCQVPASQCEIHHVEEHSRGGATHTSNGVMLCWWHHHRLDDGGWLIQMHDGIPYVAAPHWIDRHRRYRPVRNHAVARVRVPIHPSPL</sequence>
<organism evidence="3 4">
    <name type="scientific">Microbacterium faecale</name>
    <dbReference type="NCBI Taxonomy" id="1804630"/>
    <lineage>
        <taxon>Bacteria</taxon>
        <taxon>Bacillati</taxon>
        <taxon>Actinomycetota</taxon>
        <taxon>Actinomycetes</taxon>
        <taxon>Micrococcales</taxon>
        <taxon>Microbacteriaceae</taxon>
        <taxon>Microbacterium</taxon>
    </lineage>
</organism>
<dbReference type="Gene3D" id="1.10.30.50">
    <property type="match status" value="1"/>
</dbReference>
<dbReference type="InterPro" id="IPR003870">
    <property type="entry name" value="DUF222"/>
</dbReference>
<dbReference type="InterPro" id="IPR003615">
    <property type="entry name" value="HNH_nuc"/>
</dbReference>
<comment type="caution">
    <text evidence="3">The sequence shown here is derived from an EMBL/GenBank/DDBJ whole genome shotgun (WGS) entry which is preliminary data.</text>
</comment>
<dbReference type="AlphaFoldDB" id="A0A917DCP8"/>
<feature type="region of interest" description="Disordered" evidence="1">
    <location>
        <begin position="263"/>
        <end position="285"/>
    </location>
</feature>
<reference evidence="3" key="2">
    <citation type="submission" date="2020-09" db="EMBL/GenBank/DDBJ databases">
        <authorList>
            <person name="Sun Q."/>
            <person name="Zhou Y."/>
        </authorList>
    </citation>
    <scope>NUCLEOTIDE SEQUENCE</scope>
    <source>
        <strain evidence="3">CGMCC 1.15152</strain>
    </source>
</reference>
<name>A0A917DCP8_9MICO</name>
<accession>A0A917DCP8</accession>
<dbReference type="EMBL" id="BMHO01000001">
    <property type="protein sequence ID" value="GGD26362.1"/>
    <property type="molecule type" value="Genomic_DNA"/>
</dbReference>
<evidence type="ECO:0000313" key="4">
    <source>
        <dbReference type="Proteomes" id="UP000633205"/>
    </source>
</evidence>
<dbReference type="RefSeq" id="WP_188710563.1">
    <property type="nucleotide sequence ID" value="NZ_BMHO01000001.1"/>
</dbReference>
<evidence type="ECO:0000313" key="3">
    <source>
        <dbReference type="EMBL" id="GGD26362.1"/>
    </source>
</evidence>
<evidence type="ECO:0000256" key="1">
    <source>
        <dbReference type="SAM" id="MobiDB-lite"/>
    </source>
</evidence>
<dbReference type="CDD" id="cd00085">
    <property type="entry name" value="HNHc"/>
    <property type="match status" value="1"/>
</dbReference>
<dbReference type="SMART" id="SM00507">
    <property type="entry name" value="HNHc"/>
    <property type="match status" value="1"/>
</dbReference>
<keyword evidence="4" id="KW-1185">Reference proteome</keyword>